<dbReference type="Pfam" id="PF20911">
    <property type="entry name" value="GP7"/>
    <property type="match status" value="1"/>
</dbReference>
<proteinExistence type="predicted"/>
<gene>
    <name evidence="1" type="ORF">ACERK3_09425</name>
</gene>
<dbReference type="NCBIfam" id="NF045672">
    <property type="entry name" value="MCP_gp7_epsi_15"/>
    <property type="match status" value="1"/>
</dbReference>
<reference evidence="1 2" key="1">
    <citation type="submission" date="2024-08" db="EMBL/GenBank/DDBJ databases">
        <title>Whole-genome sequencing of halo(alkali)philic microorganisms from hypersaline lakes.</title>
        <authorList>
            <person name="Sorokin D.Y."/>
            <person name="Merkel A.Y."/>
            <person name="Messina E."/>
            <person name="Yakimov M."/>
        </authorList>
    </citation>
    <scope>NUCLEOTIDE SEQUENCE [LARGE SCALE GENOMIC DNA]</scope>
    <source>
        <strain evidence="1 2">AB-hyl4</strain>
    </source>
</reference>
<organism evidence="1 2">
    <name type="scientific">Natronomicrosphaera hydrolytica</name>
    <dbReference type="NCBI Taxonomy" id="3242702"/>
    <lineage>
        <taxon>Bacteria</taxon>
        <taxon>Pseudomonadati</taxon>
        <taxon>Planctomycetota</taxon>
        <taxon>Phycisphaerae</taxon>
        <taxon>Phycisphaerales</taxon>
        <taxon>Phycisphaeraceae</taxon>
        <taxon>Natronomicrosphaera</taxon>
    </lineage>
</organism>
<name>A0ABV4U4J0_9BACT</name>
<dbReference type="InterPro" id="IPR048813">
    <property type="entry name" value="GP7-like"/>
</dbReference>
<dbReference type="SUPFAM" id="SSF56563">
    <property type="entry name" value="Major capsid protein gp5"/>
    <property type="match status" value="1"/>
</dbReference>
<evidence type="ECO:0000313" key="2">
    <source>
        <dbReference type="Proteomes" id="UP001575105"/>
    </source>
</evidence>
<keyword evidence="2" id="KW-1185">Reference proteome</keyword>
<protein>
    <submittedName>
        <fullName evidence="1">Major capsid protein</fullName>
    </submittedName>
</protein>
<sequence>MPEFLTLADLVKINDQNLADRNITDLLNRAPFLAALPADEASNGTTHKYTKEVGAPVVGFRNVNEGREQGKSADELVSIDLKILDASFAVDKALADAYRLGPDAYVGREAARHLRAAFFAAEQQMINGTGKADGDGFTGLADEIGWGHQMFVNVGGAGATADKSSVYLVRATEDMDNVVAITGREGQIDIGETVVQQLTEGTTLKKYSGYYTPIEGWAGLQVGGLRSVARIANIDDGDNKVTDDLIYQALERFPGWGQPTMIVMNRRSLRQLRESRTATNATGAPAPRPTEVEGIPILTVESISSTEATVVEPS</sequence>
<dbReference type="Proteomes" id="UP001575105">
    <property type="component" value="Unassembled WGS sequence"/>
</dbReference>
<evidence type="ECO:0000313" key="1">
    <source>
        <dbReference type="EMBL" id="MFA9478515.1"/>
    </source>
</evidence>
<accession>A0ABV4U4J0</accession>
<dbReference type="EMBL" id="JBGUBD010000005">
    <property type="protein sequence ID" value="MFA9478515.1"/>
    <property type="molecule type" value="Genomic_DNA"/>
</dbReference>
<dbReference type="RefSeq" id="WP_425345441.1">
    <property type="nucleotide sequence ID" value="NZ_JBGUBD010000005.1"/>
</dbReference>
<comment type="caution">
    <text evidence="1">The sequence shown here is derived from an EMBL/GenBank/DDBJ whole genome shotgun (WGS) entry which is preliminary data.</text>
</comment>